<evidence type="ECO:0000256" key="2">
    <source>
        <dbReference type="ARBA" id="ARBA00018672"/>
    </source>
</evidence>
<dbReference type="GO" id="GO:0005737">
    <property type="term" value="C:cytoplasm"/>
    <property type="evidence" value="ECO:0007669"/>
    <property type="project" value="UniProtKB-SubCell"/>
</dbReference>
<dbReference type="InterPro" id="IPR011006">
    <property type="entry name" value="CheY-like_superfamily"/>
</dbReference>
<evidence type="ECO:0000256" key="5">
    <source>
        <dbReference type="ARBA" id="ARBA00023012"/>
    </source>
</evidence>
<dbReference type="Gene3D" id="1.10.10.60">
    <property type="entry name" value="Homeodomain-like"/>
    <property type="match status" value="2"/>
</dbReference>
<evidence type="ECO:0000256" key="4">
    <source>
        <dbReference type="ARBA" id="ARBA00022553"/>
    </source>
</evidence>
<protein>
    <recommendedName>
        <fullName evidence="2">Stage 0 sporulation protein A homolog</fullName>
    </recommendedName>
</protein>
<dbReference type="AlphaFoldDB" id="A0AAU7PPE6"/>
<dbReference type="SUPFAM" id="SSF46689">
    <property type="entry name" value="Homeodomain-like"/>
    <property type="match status" value="1"/>
</dbReference>
<feature type="domain" description="Response regulatory" evidence="12">
    <location>
        <begin position="3"/>
        <end position="120"/>
    </location>
</feature>
<dbReference type="Pfam" id="PF12833">
    <property type="entry name" value="HTH_18"/>
    <property type="match status" value="1"/>
</dbReference>
<evidence type="ECO:0000256" key="10">
    <source>
        <dbReference type="PROSITE-ProRule" id="PRU00169"/>
    </source>
</evidence>
<dbReference type="InterPro" id="IPR009057">
    <property type="entry name" value="Homeodomain-like_sf"/>
</dbReference>
<keyword evidence="6" id="KW-0805">Transcription regulation</keyword>
<dbReference type="PROSITE" id="PS50110">
    <property type="entry name" value="RESPONSE_REGULATORY"/>
    <property type="match status" value="1"/>
</dbReference>
<dbReference type="SUPFAM" id="SSF52172">
    <property type="entry name" value="CheY-like"/>
    <property type="match status" value="1"/>
</dbReference>
<organism evidence="13">
    <name type="scientific">Lacrimispora sp. BS-2</name>
    <dbReference type="NCBI Taxonomy" id="3151850"/>
    <lineage>
        <taxon>Bacteria</taxon>
        <taxon>Bacillati</taxon>
        <taxon>Bacillota</taxon>
        <taxon>Clostridia</taxon>
        <taxon>Lachnospirales</taxon>
        <taxon>Lachnospiraceae</taxon>
        <taxon>Lacrimispora</taxon>
    </lineage>
</organism>
<comment type="function">
    <text evidence="9">May play the central regulatory role in sporulation. It may be an element of the effector pathway responsible for the activation of sporulation genes in response to nutritional stress. Spo0A may act in concert with spo0H (a sigma factor) to control the expression of some genes that are critical to the sporulation process.</text>
</comment>
<dbReference type="GO" id="GO:0043565">
    <property type="term" value="F:sequence-specific DNA binding"/>
    <property type="evidence" value="ECO:0007669"/>
    <property type="project" value="InterPro"/>
</dbReference>
<dbReference type="GO" id="GO:0000160">
    <property type="term" value="P:phosphorelay signal transduction system"/>
    <property type="evidence" value="ECO:0007669"/>
    <property type="project" value="UniProtKB-KW"/>
</dbReference>
<dbReference type="Gene3D" id="3.40.50.2300">
    <property type="match status" value="1"/>
</dbReference>
<dbReference type="GO" id="GO:0003700">
    <property type="term" value="F:DNA-binding transcription factor activity"/>
    <property type="evidence" value="ECO:0007669"/>
    <property type="project" value="InterPro"/>
</dbReference>
<keyword evidence="5" id="KW-0902">Two-component regulatory system</keyword>
<feature type="domain" description="HTH araC/xylS-type" evidence="11">
    <location>
        <begin position="150"/>
        <end position="251"/>
    </location>
</feature>
<feature type="modified residue" description="4-aspartylphosphate" evidence="10">
    <location>
        <position position="55"/>
    </location>
</feature>
<dbReference type="InterPro" id="IPR001789">
    <property type="entry name" value="Sig_transdc_resp-reg_receiver"/>
</dbReference>
<dbReference type="RefSeq" id="WP_349946450.1">
    <property type="nucleotide sequence ID" value="NZ_CP157940.1"/>
</dbReference>
<name>A0AAU7PPE6_9FIRM</name>
<sequence length="251" mass="28821">MKQILLVDDERVVLESISKTVNWHACGVTLAGVCKNAFEALGAIKQQQPDIVITDIKMPVMDGLELIHKVREFDSHVEFIILSGYGEFELAKKAMKEGVRHFLLKPCSEEEIREAVAGALKELSMRNSRAESNKTERDELLEDQFRDFTDIILDYVQIHFADDELNLKWIAKELVFLNEDYVSRCFLRRTGLKFTSYLNQTRVMEARRLLDNSSVSCEAVASIVGYGNNPKYFAKVFKKYTGYTPKEYKNS</sequence>
<evidence type="ECO:0000313" key="13">
    <source>
        <dbReference type="EMBL" id="XBS54059.1"/>
    </source>
</evidence>
<evidence type="ECO:0000256" key="7">
    <source>
        <dbReference type="ARBA" id="ARBA00023125"/>
    </source>
</evidence>
<evidence type="ECO:0000256" key="9">
    <source>
        <dbReference type="ARBA" id="ARBA00024867"/>
    </source>
</evidence>
<dbReference type="CDD" id="cd17536">
    <property type="entry name" value="REC_YesN-like"/>
    <property type="match status" value="1"/>
</dbReference>
<comment type="subcellular location">
    <subcellularLocation>
        <location evidence="1">Cytoplasm</location>
    </subcellularLocation>
</comment>
<dbReference type="PANTHER" id="PTHR42713:SF3">
    <property type="entry name" value="TRANSCRIPTIONAL REGULATORY PROTEIN HPTR"/>
    <property type="match status" value="1"/>
</dbReference>
<gene>
    <name evidence="13" type="ORF">ABFV83_20075</name>
</gene>
<evidence type="ECO:0000256" key="3">
    <source>
        <dbReference type="ARBA" id="ARBA00022490"/>
    </source>
</evidence>
<dbReference type="Pfam" id="PF00072">
    <property type="entry name" value="Response_reg"/>
    <property type="match status" value="1"/>
</dbReference>
<evidence type="ECO:0000256" key="1">
    <source>
        <dbReference type="ARBA" id="ARBA00004496"/>
    </source>
</evidence>
<keyword evidence="8" id="KW-0804">Transcription</keyword>
<dbReference type="EMBL" id="CP157940">
    <property type="protein sequence ID" value="XBS54059.1"/>
    <property type="molecule type" value="Genomic_DNA"/>
</dbReference>
<accession>A0AAU7PPE6</accession>
<dbReference type="InterPro" id="IPR051552">
    <property type="entry name" value="HptR"/>
</dbReference>
<dbReference type="PANTHER" id="PTHR42713">
    <property type="entry name" value="HISTIDINE KINASE-RELATED"/>
    <property type="match status" value="1"/>
</dbReference>
<proteinExistence type="predicted"/>
<keyword evidence="7" id="KW-0238">DNA-binding</keyword>
<keyword evidence="3" id="KW-0963">Cytoplasm</keyword>
<dbReference type="SMART" id="SM00448">
    <property type="entry name" value="REC"/>
    <property type="match status" value="1"/>
</dbReference>
<reference evidence="13" key="1">
    <citation type="submission" date="2024-06" db="EMBL/GenBank/DDBJ databases">
        <title>Lacrimispora cavernae sp. nov., a novel anaerobe isolated from bat guano pile inside a cave.</title>
        <authorList>
            <person name="Miller S.L."/>
            <person name="Lu N."/>
            <person name="King J."/>
            <person name="Sankaranarayanan K."/>
            <person name="Lawson P.A."/>
        </authorList>
    </citation>
    <scope>NUCLEOTIDE SEQUENCE</scope>
    <source>
        <strain evidence="13">BS-2</strain>
    </source>
</reference>
<evidence type="ECO:0000256" key="6">
    <source>
        <dbReference type="ARBA" id="ARBA00023015"/>
    </source>
</evidence>
<evidence type="ECO:0000259" key="12">
    <source>
        <dbReference type="PROSITE" id="PS50110"/>
    </source>
</evidence>
<evidence type="ECO:0000259" key="11">
    <source>
        <dbReference type="PROSITE" id="PS01124"/>
    </source>
</evidence>
<dbReference type="SMART" id="SM00342">
    <property type="entry name" value="HTH_ARAC"/>
    <property type="match status" value="1"/>
</dbReference>
<evidence type="ECO:0000256" key="8">
    <source>
        <dbReference type="ARBA" id="ARBA00023163"/>
    </source>
</evidence>
<dbReference type="PROSITE" id="PS01124">
    <property type="entry name" value="HTH_ARAC_FAMILY_2"/>
    <property type="match status" value="1"/>
</dbReference>
<dbReference type="InterPro" id="IPR018060">
    <property type="entry name" value="HTH_AraC"/>
</dbReference>
<keyword evidence="4 10" id="KW-0597">Phosphoprotein</keyword>